<dbReference type="PANTHER" id="PTHR39214:SF1">
    <property type="entry name" value="MICROBODY (PEROXISOME) BIOGENESIS PROTEIN PEROXIN 8 (EUROFUNG)"/>
    <property type="match status" value="1"/>
</dbReference>
<evidence type="ECO:0000313" key="2">
    <source>
        <dbReference type="Proteomes" id="UP000187013"/>
    </source>
</evidence>
<comment type="caution">
    <text evidence="1">The sequence shown here is derived from an EMBL/GenBank/DDBJ whole genome shotgun (WGS) entry which is preliminary data.</text>
</comment>
<evidence type="ECO:0000313" key="1">
    <source>
        <dbReference type="EMBL" id="GAV52238.1"/>
    </source>
</evidence>
<dbReference type="AlphaFoldDB" id="A0A1Q3A979"/>
<name>A0A1Q3A979_ZYGRO</name>
<protein>
    <submittedName>
        <fullName evidence="1">Uncharacterized protein</fullName>
    </submittedName>
</protein>
<dbReference type="OrthoDB" id="2357318at2759"/>
<dbReference type="InterPro" id="IPR055334">
    <property type="entry name" value="PEX8-like"/>
</dbReference>
<reference evidence="1 2" key="1">
    <citation type="submission" date="2016-08" db="EMBL/GenBank/DDBJ databases">
        <title>Draft genome sequence of allopolyploid Zygosaccharomyces rouxii.</title>
        <authorList>
            <person name="Watanabe J."/>
            <person name="Uehara K."/>
            <person name="Mogi Y."/>
            <person name="Tsukioka Y."/>
        </authorList>
    </citation>
    <scope>NUCLEOTIDE SEQUENCE [LARGE SCALE GENOMIC DNA]</scope>
    <source>
        <strain evidence="1 2">NBRC 110957</strain>
    </source>
</reference>
<dbReference type="PANTHER" id="PTHR39214">
    <property type="entry name" value="MICROBODY (PEROXISOME) BIOGENESIS PROTEIN PEROXIN 8 (EUROFUNG)"/>
    <property type="match status" value="1"/>
</dbReference>
<dbReference type="EMBL" id="BDGX01000033">
    <property type="protein sequence ID" value="GAV52238.1"/>
    <property type="molecule type" value="Genomic_DNA"/>
</dbReference>
<proteinExistence type="predicted"/>
<organism evidence="1 2">
    <name type="scientific">Zygosaccharomyces rouxii</name>
    <dbReference type="NCBI Taxonomy" id="4956"/>
    <lineage>
        <taxon>Eukaryota</taxon>
        <taxon>Fungi</taxon>
        <taxon>Dikarya</taxon>
        <taxon>Ascomycota</taxon>
        <taxon>Saccharomycotina</taxon>
        <taxon>Saccharomycetes</taxon>
        <taxon>Saccharomycetales</taxon>
        <taxon>Saccharomycetaceae</taxon>
        <taxon>Zygosaccharomyces</taxon>
    </lineage>
</organism>
<accession>A0A1Q3A979</accession>
<sequence length="572" mass="66298">MDFDDTVNHLISFLRNGIPQNSPALLNNLVYYTPRLRNVRSLQKLVGSTFESTIWAKTDLFELYEMSQAIIQWKLEISEPTVSLHEFYNAWDLCFANCNAWTPQKLTILGGILSTKSKFEYLQKNHFLDDSGTVIRLYGYWRNEYFLPVWCSLVGRSQPLSRLDEIVAIYSTLSDPVDIKRNQVPWDMVTWSLTRLSTSYLASPPVDNSPLARHLSQFVKTLQISIGRNSQTVISDVLSNLCRECFNLCAREAGSSNPKKNYSGEYFRNVLFAIIIELKSILDATQNVPENWYPQIIMCLFHTSFIAKDIGTIGFESYEYVYDVVTTGITMCSNHWVYMHLLDTMVGNIWNGLPIRSNKPNDAKRLFLLNYMERTLPEFPHLTPPFIRGVIKPMEFSYIDSEDLEVRESMHLVLLSLFQNSVSGDNLIAWQAQHYHEYITLATDHFLQGKLSEAQLAIVYQRMSSRLPLLQAVDRHLTRNTLHYTYLKTLNCPHTDQQKALLLCLIYQIPFVNRIFLLEWFNTCKELMSKIKFDGAQNKKILEALWKVVSSIKTDDALKWWYGNIIPTKSYL</sequence>
<gene>
    <name evidence="1" type="ORF">ZYGR_0AG02290</name>
</gene>
<dbReference type="Proteomes" id="UP000187013">
    <property type="component" value="Unassembled WGS sequence"/>
</dbReference>